<feature type="compositionally biased region" description="Basic and acidic residues" evidence="1">
    <location>
        <begin position="143"/>
        <end position="157"/>
    </location>
</feature>
<name>A0ABD3GW89_9MARC</name>
<feature type="region of interest" description="Disordered" evidence="1">
    <location>
        <begin position="1"/>
        <end position="163"/>
    </location>
</feature>
<feature type="compositionally biased region" description="Basic and acidic residues" evidence="1">
    <location>
        <begin position="8"/>
        <end position="18"/>
    </location>
</feature>
<feature type="compositionally biased region" description="Basic and acidic residues" evidence="1">
    <location>
        <begin position="118"/>
        <end position="128"/>
    </location>
</feature>
<gene>
    <name evidence="2" type="ORF">R1sor_000948</name>
</gene>
<evidence type="ECO:0000313" key="3">
    <source>
        <dbReference type="Proteomes" id="UP001633002"/>
    </source>
</evidence>
<dbReference type="Proteomes" id="UP001633002">
    <property type="component" value="Unassembled WGS sequence"/>
</dbReference>
<dbReference type="EMBL" id="JBJQOH010000006">
    <property type="protein sequence ID" value="KAL3682926.1"/>
    <property type="molecule type" value="Genomic_DNA"/>
</dbReference>
<feature type="compositionally biased region" description="Acidic residues" evidence="1">
    <location>
        <begin position="86"/>
        <end position="105"/>
    </location>
</feature>
<sequence>MNLEDNVADAREVGRAKLEGVTTGVGDSEVDWQPAEYTMELDDAEQEEEEGHEKDDNVEDEEIIADEEQEDAQADRPLPDCTMGIDDAELEEEDGHEEEEHDDEEVIAREYQEDDEEKEVHLPVRNGEDQDITDTHSLGSAVDGRRVIKEGVKDPKGSADVTTQNMVDTVEHSVNTPIGYDCAMLPCQESLHVKGTSHEGI</sequence>
<protein>
    <submittedName>
        <fullName evidence="2">Uncharacterized protein</fullName>
    </submittedName>
</protein>
<proteinExistence type="predicted"/>
<comment type="caution">
    <text evidence="2">The sequence shown here is derived from an EMBL/GenBank/DDBJ whole genome shotgun (WGS) entry which is preliminary data.</text>
</comment>
<evidence type="ECO:0000256" key="1">
    <source>
        <dbReference type="SAM" id="MobiDB-lite"/>
    </source>
</evidence>
<dbReference type="AlphaFoldDB" id="A0ABD3GW89"/>
<organism evidence="2 3">
    <name type="scientific">Riccia sorocarpa</name>
    <dbReference type="NCBI Taxonomy" id="122646"/>
    <lineage>
        <taxon>Eukaryota</taxon>
        <taxon>Viridiplantae</taxon>
        <taxon>Streptophyta</taxon>
        <taxon>Embryophyta</taxon>
        <taxon>Marchantiophyta</taxon>
        <taxon>Marchantiopsida</taxon>
        <taxon>Marchantiidae</taxon>
        <taxon>Marchantiales</taxon>
        <taxon>Ricciaceae</taxon>
        <taxon>Riccia</taxon>
    </lineage>
</organism>
<evidence type="ECO:0000313" key="2">
    <source>
        <dbReference type="EMBL" id="KAL3682926.1"/>
    </source>
</evidence>
<accession>A0ABD3GW89</accession>
<keyword evidence="3" id="KW-1185">Reference proteome</keyword>
<feature type="compositionally biased region" description="Acidic residues" evidence="1">
    <location>
        <begin position="39"/>
        <end position="72"/>
    </location>
</feature>
<reference evidence="2 3" key="1">
    <citation type="submission" date="2024-09" db="EMBL/GenBank/DDBJ databases">
        <title>Chromosome-scale assembly of Riccia sorocarpa.</title>
        <authorList>
            <person name="Paukszto L."/>
        </authorList>
    </citation>
    <scope>NUCLEOTIDE SEQUENCE [LARGE SCALE GENOMIC DNA]</scope>
    <source>
        <strain evidence="2">LP-2024</strain>
        <tissue evidence="2">Aerial parts of the thallus</tissue>
    </source>
</reference>